<proteinExistence type="predicted"/>
<reference evidence="1 2" key="1">
    <citation type="submission" date="2018-05" db="EMBL/GenBank/DDBJ databases">
        <title>Animal gut microbial communities from fecal samples from Wisconsin, USA.</title>
        <authorList>
            <person name="Neumann A."/>
        </authorList>
    </citation>
    <scope>NUCLEOTIDE SEQUENCE [LARGE SCALE GENOMIC DNA]</scope>
    <source>
        <strain evidence="1 2">UWS4</strain>
    </source>
</reference>
<sequence length="261" mass="30047">MNDNLEYFPSPAYKHAVLRMRGLLHAEKSRLENIAKEKCREHAFAEDNFEEELPQIREFSVAYHAAFMRYLAAVLPQHPNGVQCKAGCGNCCHHFPMSVEPFELVEFYSEVRKRSDLISYLEECHFRTREYYALLKKGEELGEEDPEDYALIQYFNKSFACPFILKNGSCGIYPERPVTCRMYFSETPGTFCVPEHLLTEKNKSFIIYLPDDIEDLIAEVSAHYQELSLPEGLYEGVLAMNAFEQAFAKAENSAQENPHVG</sequence>
<dbReference type="EMBL" id="QGHD01000006">
    <property type="protein sequence ID" value="PWL03374.1"/>
    <property type="molecule type" value="Genomic_DNA"/>
</dbReference>
<name>A0ABX5LN92_9BACT</name>
<dbReference type="Proteomes" id="UP000245523">
    <property type="component" value="Unassembled WGS sequence"/>
</dbReference>
<gene>
    <name evidence="1" type="ORF">B0H50_10631</name>
</gene>
<dbReference type="InterPro" id="IPR005358">
    <property type="entry name" value="Puta_zinc/iron-chelating_dom"/>
</dbReference>
<comment type="caution">
    <text evidence="1">The sequence shown here is derived from an EMBL/GenBank/DDBJ whole genome shotgun (WGS) entry which is preliminary data.</text>
</comment>
<keyword evidence="2" id="KW-1185">Reference proteome</keyword>
<organism evidence="1 2">
    <name type="scientific">Hallerella porci</name>
    <dbReference type="NCBI Taxonomy" id="1945871"/>
    <lineage>
        <taxon>Bacteria</taxon>
        <taxon>Pseudomonadati</taxon>
        <taxon>Fibrobacterota</taxon>
        <taxon>Fibrobacteria</taxon>
        <taxon>Fibrobacterales</taxon>
        <taxon>Fibrobacteraceae</taxon>
        <taxon>Hallerella</taxon>
    </lineage>
</organism>
<accession>A0ABX5LN92</accession>
<evidence type="ECO:0000313" key="2">
    <source>
        <dbReference type="Proteomes" id="UP000245523"/>
    </source>
</evidence>
<evidence type="ECO:0000313" key="1">
    <source>
        <dbReference type="EMBL" id="PWL03374.1"/>
    </source>
</evidence>
<protein>
    <submittedName>
        <fullName evidence="1">Zinc-or iron-chelating protein</fullName>
    </submittedName>
</protein>
<dbReference type="RefSeq" id="WP_106197265.1">
    <property type="nucleotide sequence ID" value="NZ_JAXEIU010000029.1"/>
</dbReference>
<dbReference type="Pfam" id="PF03692">
    <property type="entry name" value="CxxCxxCC"/>
    <property type="match status" value="1"/>
</dbReference>